<dbReference type="EMBL" id="JACICB010000028">
    <property type="protein sequence ID" value="MBB3709322.1"/>
    <property type="molecule type" value="Genomic_DNA"/>
</dbReference>
<protein>
    <submittedName>
        <fullName evidence="3">Xaa-Pro aminopeptidase</fullName>
    </submittedName>
    <submittedName>
        <fullName evidence="4">Xaa-Pro dipeptidase</fullName>
        <ecNumber evidence="4">3.4.13.9</ecNumber>
    </submittedName>
</protein>
<reference evidence="3 5" key="1">
    <citation type="submission" date="2016-03" db="EMBL/GenBank/DDBJ databases">
        <title>Complete genome of Aminobacter aminovorans KCTC 2477.</title>
        <authorList>
            <person name="Kim K.M."/>
        </authorList>
    </citation>
    <scope>NUCLEOTIDE SEQUENCE [LARGE SCALE GENOMIC DNA]</scope>
    <source>
        <strain evidence="3 5">KCTC 2477</strain>
    </source>
</reference>
<keyword evidence="3" id="KW-0031">Aminopeptidase</keyword>
<dbReference type="InterPro" id="IPR050659">
    <property type="entry name" value="Peptidase_M24B"/>
</dbReference>
<keyword evidence="3" id="KW-0645">Protease</keyword>
<dbReference type="SUPFAM" id="SSF53092">
    <property type="entry name" value="Creatinase/prolidase N-terminal domain"/>
    <property type="match status" value="1"/>
</dbReference>
<evidence type="ECO:0000313" key="5">
    <source>
        <dbReference type="Proteomes" id="UP000075755"/>
    </source>
</evidence>
<accession>A0AAC8YKL1</accession>
<feature type="domain" description="Peptidase M24" evidence="1">
    <location>
        <begin position="162"/>
        <end position="359"/>
    </location>
</feature>
<dbReference type="Proteomes" id="UP000075755">
    <property type="component" value="Chromosome"/>
</dbReference>
<evidence type="ECO:0000313" key="6">
    <source>
        <dbReference type="Proteomes" id="UP000577697"/>
    </source>
</evidence>
<keyword evidence="4" id="KW-0378">Hydrolase</keyword>
<dbReference type="Pfam" id="PF00557">
    <property type="entry name" value="Peptidase_M24"/>
    <property type="match status" value="1"/>
</dbReference>
<dbReference type="PANTHER" id="PTHR46112:SF2">
    <property type="entry name" value="XAA-PRO AMINOPEPTIDASE P-RELATED"/>
    <property type="match status" value="1"/>
</dbReference>
<dbReference type="CDD" id="cd01066">
    <property type="entry name" value="APP_MetAP"/>
    <property type="match status" value="1"/>
</dbReference>
<dbReference type="Proteomes" id="UP000577697">
    <property type="component" value="Unassembled WGS sequence"/>
</dbReference>
<dbReference type="Pfam" id="PF01321">
    <property type="entry name" value="Creatinase_N"/>
    <property type="match status" value="1"/>
</dbReference>
<dbReference type="KEGG" id="aak:AA2016_1119"/>
<gene>
    <name evidence="3" type="ORF">AA2016_1119</name>
    <name evidence="4" type="ORF">FHS67_005673</name>
</gene>
<dbReference type="Gene3D" id="3.90.230.10">
    <property type="entry name" value="Creatinase/methionine aminopeptidase superfamily"/>
    <property type="match status" value="1"/>
</dbReference>
<dbReference type="InterPro" id="IPR036005">
    <property type="entry name" value="Creatinase/aminopeptidase-like"/>
</dbReference>
<dbReference type="InterPro" id="IPR000994">
    <property type="entry name" value="Pept_M24"/>
</dbReference>
<dbReference type="AlphaFoldDB" id="A0AAC8YKL1"/>
<dbReference type="PANTHER" id="PTHR46112">
    <property type="entry name" value="AMINOPEPTIDASE"/>
    <property type="match status" value="1"/>
</dbReference>
<keyword evidence="4" id="KW-0224">Dipeptidase</keyword>
<evidence type="ECO:0000313" key="3">
    <source>
        <dbReference type="EMBL" id="AMS40057.1"/>
    </source>
</evidence>
<name>A0AAC8YKL1_AMIAI</name>
<dbReference type="GO" id="GO:0102009">
    <property type="term" value="F:proline dipeptidase activity"/>
    <property type="evidence" value="ECO:0007669"/>
    <property type="project" value="UniProtKB-EC"/>
</dbReference>
<dbReference type="InterPro" id="IPR029149">
    <property type="entry name" value="Creatin/AminoP/Spt16_N"/>
</dbReference>
<dbReference type="RefSeq" id="WP_083948398.1">
    <property type="nucleotide sequence ID" value="NZ_CP015005.1"/>
</dbReference>
<dbReference type="Gene3D" id="3.40.350.10">
    <property type="entry name" value="Creatinase/prolidase N-terminal domain"/>
    <property type="match status" value="1"/>
</dbReference>
<dbReference type="GO" id="GO:0004177">
    <property type="term" value="F:aminopeptidase activity"/>
    <property type="evidence" value="ECO:0007669"/>
    <property type="project" value="UniProtKB-KW"/>
</dbReference>
<evidence type="ECO:0000313" key="4">
    <source>
        <dbReference type="EMBL" id="MBB3709322.1"/>
    </source>
</evidence>
<reference evidence="4 6" key="2">
    <citation type="submission" date="2020-08" db="EMBL/GenBank/DDBJ databases">
        <title>Genomic Encyclopedia of Type Strains, Phase IV (KMG-IV): sequencing the most valuable type-strain genomes for metagenomic binning, comparative biology and taxonomic classification.</title>
        <authorList>
            <person name="Goeker M."/>
        </authorList>
    </citation>
    <scope>NUCLEOTIDE SEQUENCE [LARGE SCALE GENOMIC DNA]</scope>
    <source>
        <strain evidence="4 6">DSM 10368</strain>
    </source>
</reference>
<proteinExistence type="predicted"/>
<evidence type="ECO:0000259" key="1">
    <source>
        <dbReference type="Pfam" id="PF00557"/>
    </source>
</evidence>
<keyword evidence="6" id="KW-1185">Reference proteome</keyword>
<dbReference type="EMBL" id="CP015005">
    <property type="protein sequence ID" value="AMS40057.1"/>
    <property type="molecule type" value="Genomic_DNA"/>
</dbReference>
<dbReference type="InterPro" id="IPR000587">
    <property type="entry name" value="Creatinase_N"/>
</dbReference>
<dbReference type="SUPFAM" id="SSF55920">
    <property type="entry name" value="Creatinase/aminopeptidase"/>
    <property type="match status" value="1"/>
</dbReference>
<feature type="domain" description="Creatinase N-terminal" evidence="2">
    <location>
        <begin position="18"/>
        <end position="154"/>
    </location>
</feature>
<evidence type="ECO:0000259" key="2">
    <source>
        <dbReference type="Pfam" id="PF01321"/>
    </source>
</evidence>
<organism evidence="3 5">
    <name type="scientific">Aminobacter aminovorans</name>
    <name type="common">Chelatobacter heintzii</name>
    <dbReference type="NCBI Taxonomy" id="83263"/>
    <lineage>
        <taxon>Bacteria</taxon>
        <taxon>Pseudomonadati</taxon>
        <taxon>Pseudomonadota</taxon>
        <taxon>Alphaproteobacteria</taxon>
        <taxon>Hyphomicrobiales</taxon>
        <taxon>Phyllobacteriaceae</taxon>
        <taxon>Aminobacter</taxon>
    </lineage>
</organism>
<dbReference type="EC" id="3.4.13.9" evidence="4"/>
<sequence>MTEKFDRLAFAPEEYLARRDALRALMVKRGIDVVVLTTTENTYYLTGFGSLAYGATALVMRVDGKAVWVMRRTELSNVRALADQLWVNEGIGVADGDSHAEVLNTAIADLADANAVVAMEFAAVQPILRGFVGPRNDGRKLVDASGLVEHLRRIKSTAEIDLMKRAGVMAARACRDGFEALTEGITDSALAAVVTDSLLRNGSGRMAQMPNVCAGPRSARAHVTWCGAPILRGDLINIEPAASVHDYHTPIYRFYSIGAPQDIVRRMFDVCRSSLDEGYARIRPGMTSHEAARIFETVIEKAGFAEYMVTRPAYSIGAAFPPGWGEDNVMAIRSGNEQLLEEGMCFHVVPCLYRDGIGCVAASMPSVLTHNGFESLSQDEVVFGIK</sequence>